<gene>
    <name evidence="1" type="ORF">D7X32_12250</name>
</gene>
<keyword evidence="2" id="KW-1185">Reference proteome</keyword>
<proteinExistence type="predicted"/>
<dbReference type="EMBL" id="RAWE01000033">
    <property type="protein sequence ID" value="RKH04072.1"/>
    <property type="molecule type" value="Genomic_DNA"/>
</dbReference>
<dbReference type="Proteomes" id="UP000268313">
    <property type="component" value="Unassembled WGS sequence"/>
</dbReference>
<organism evidence="1 2">
    <name type="scientific">Corallococcus carmarthensis</name>
    <dbReference type="NCBI Taxonomy" id="2316728"/>
    <lineage>
        <taxon>Bacteria</taxon>
        <taxon>Pseudomonadati</taxon>
        <taxon>Myxococcota</taxon>
        <taxon>Myxococcia</taxon>
        <taxon>Myxococcales</taxon>
        <taxon>Cystobacterineae</taxon>
        <taxon>Myxococcaceae</taxon>
        <taxon>Corallococcus</taxon>
    </lineage>
</organism>
<evidence type="ECO:0000313" key="1">
    <source>
        <dbReference type="EMBL" id="RKH04072.1"/>
    </source>
</evidence>
<dbReference type="AlphaFoldDB" id="A0A3A8KNT4"/>
<comment type="caution">
    <text evidence="1">The sequence shown here is derived from an EMBL/GenBank/DDBJ whole genome shotgun (WGS) entry which is preliminary data.</text>
</comment>
<accession>A0A3A8KNT4</accession>
<protein>
    <submittedName>
        <fullName evidence="1">Uncharacterized protein</fullName>
    </submittedName>
</protein>
<dbReference type="RefSeq" id="WP_120602737.1">
    <property type="nucleotide sequence ID" value="NZ_JABFJX010000034.1"/>
</dbReference>
<evidence type="ECO:0000313" key="2">
    <source>
        <dbReference type="Proteomes" id="UP000268313"/>
    </source>
</evidence>
<reference evidence="2" key="1">
    <citation type="submission" date="2018-09" db="EMBL/GenBank/DDBJ databases">
        <authorList>
            <person name="Livingstone P.G."/>
            <person name="Whitworth D.E."/>
        </authorList>
    </citation>
    <scope>NUCLEOTIDE SEQUENCE [LARGE SCALE GENOMIC DNA]</scope>
    <source>
        <strain evidence="2">CA043D</strain>
    </source>
</reference>
<dbReference type="OrthoDB" id="5520557at2"/>
<sequence length="66" mass="6753">MRKAMAKWMFVLGVVAGGAVGTLVPTSSEAGGICPDICMNEDCSCFRQCGPAGGGQCVCSDFTVCQ</sequence>
<name>A0A3A8KNT4_9BACT</name>